<reference evidence="2" key="1">
    <citation type="submission" date="2021-02" db="EMBL/GenBank/DDBJ databases">
        <authorList>
            <person name="Nowell W R."/>
        </authorList>
    </citation>
    <scope>NUCLEOTIDE SEQUENCE</scope>
</reference>
<proteinExistence type="predicted"/>
<protein>
    <recommendedName>
        <fullName evidence="1">F-box domain-containing protein</fullName>
    </recommendedName>
</protein>
<evidence type="ECO:0000313" key="3">
    <source>
        <dbReference type="EMBL" id="CAF3925401.1"/>
    </source>
</evidence>
<name>A0A814TI80_9BILA</name>
<evidence type="ECO:0000259" key="1">
    <source>
        <dbReference type="PROSITE" id="PS50181"/>
    </source>
</evidence>
<dbReference type="Proteomes" id="UP000663829">
    <property type="component" value="Unassembled WGS sequence"/>
</dbReference>
<dbReference type="PROSITE" id="PS50181">
    <property type="entry name" value="FBOX"/>
    <property type="match status" value="1"/>
</dbReference>
<evidence type="ECO:0000313" key="2">
    <source>
        <dbReference type="EMBL" id="CAF1161799.1"/>
    </source>
</evidence>
<dbReference type="EMBL" id="CAJOBC010007235">
    <property type="protein sequence ID" value="CAF3925401.1"/>
    <property type="molecule type" value="Genomic_DNA"/>
</dbReference>
<comment type="caution">
    <text evidence="2">The sequence shown here is derived from an EMBL/GenBank/DDBJ whole genome shotgun (WGS) entry which is preliminary data.</text>
</comment>
<dbReference type="Pfam" id="PF12937">
    <property type="entry name" value="F-box-like"/>
    <property type="match status" value="1"/>
</dbReference>
<dbReference type="EMBL" id="CAJNOQ010007236">
    <property type="protein sequence ID" value="CAF1161799.1"/>
    <property type="molecule type" value="Genomic_DNA"/>
</dbReference>
<dbReference type="SMART" id="SM00256">
    <property type="entry name" value="FBOX"/>
    <property type="match status" value="1"/>
</dbReference>
<dbReference type="InterPro" id="IPR036047">
    <property type="entry name" value="F-box-like_dom_sf"/>
</dbReference>
<dbReference type="Gene3D" id="1.20.1280.50">
    <property type="match status" value="1"/>
</dbReference>
<organism evidence="2 4">
    <name type="scientific">Didymodactylos carnosus</name>
    <dbReference type="NCBI Taxonomy" id="1234261"/>
    <lineage>
        <taxon>Eukaryota</taxon>
        <taxon>Metazoa</taxon>
        <taxon>Spiralia</taxon>
        <taxon>Gnathifera</taxon>
        <taxon>Rotifera</taxon>
        <taxon>Eurotatoria</taxon>
        <taxon>Bdelloidea</taxon>
        <taxon>Philodinida</taxon>
        <taxon>Philodinidae</taxon>
        <taxon>Didymodactylos</taxon>
    </lineage>
</organism>
<dbReference type="SUPFAM" id="SSF81383">
    <property type="entry name" value="F-box domain"/>
    <property type="match status" value="1"/>
</dbReference>
<sequence length="602" mass="70948">MSIITDLSKIEIILQKLDHSSVSHQKAILIGSRAARRYLPHFRDVYDQPHADWDLILSANLLLQWLKQQQINIQTTTMIIPLLNELDLSVNCTLNNKQIFDFLIPRSSTSYSTFLLEHITEWSYEISSYIGCHCCIPIAIAHSRLLLILKRYMLYYQHQWNKTANDYRQLLEIKQNECQLNVDLEQIFIKLFINNNEILHGKRPADIDQFSFSVDVFSHDIRMKLNEQSTLTRNDFFTLLLKDEQILFVYQLAVASSSSDNDILIGLEKICTKYPLWLADFTIDNWLDIYNIYVFYRKYKQNILLPLTSIQVTLENQRLFQELPELVMYNILSFITDTTDFHSLKLVCKHWYTILKQDSFWKELYLFRFGSKGQFSQYSQISRWKLLYFWKLECDNLSSFDNEDEILKLIDTTMQLRKIKANSVVELWENLTKQNQFIEPLILSQIHYILLNSYYYYLNEDILESPNKYTAKLIVIGLENSRSRTQMLITLLVGDYGSSRFEMHREQISIECDSDKIQTLTFDGPRLYDYSWGTYGYVRLSGDALLSIEPNQINQYLPSGICISLLSTMVHPARRERFIQYLITTESHCSSSLCALCDDMCY</sequence>
<gene>
    <name evidence="2" type="ORF">GPM918_LOCUS21718</name>
    <name evidence="3" type="ORF">SRO942_LOCUS21714</name>
</gene>
<feature type="domain" description="F-box" evidence="1">
    <location>
        <begin position="317"/>
        <end position="364"/>
    </location>
</feature>
<dbReference type="InterPro" id="IPR001810">
    <property type="entry name" value="F-box_dom"/>
</dbReference>
<evidence type="ECO:0000313" key="4">
    <source>
        <dbReference type="Proteomes" id="UP000663829"/>
    </source>
</evidence>
<keyword evidence="4" id="KW-1185">Reference proteome</keyword>
<dbReference type="AlphaFoldDB" id="A0A814TI80"/>
<dbReference type="OrthoDB" id="10014447at2759"/>
<accession>A0A814TI80</accession>
<dbReference type="Proteomes" id="UP000681722">
    <property type="component" value="Unassembled WGS sequence"/>
</dbReference>